<evidence type="ECO:0000256" key="9">
    <source>
        <dbReference type="RuleBase" id="RU363044"/>
    </source>
</evidence>
<dbReference type="AlphaFoldDB" id="A0A8H6RRN6"/>
<evidence type="ECO:0000313" key="13">
    <source>
        <dbReference type="EMBL" id="KAF7196037.1"/>
    </source>
</evidence>
<dbReference type="InterPro" id="IPR051055">
    <property type="entry name" value="PIF1_helicase"/>
</dbReference>
<dbReference type="OrthoDB" id="432234at2759"/>
<evidence type="ECO:0000256" key="7">
    <source>
        <dbReference type="ARBA" id="ARBA00023204"/>
    </source>
</evidence>
<name>A0A8H6RRN6_9PEZI</name>
<keyword evidence="1 9" id="KW-0547">Nucleotide-binding</keyword>
<evidence type="ECO:0000256" key="3">
    <source>
        <dbReference type="ARBA" id="ARBA00022801"/>
    </source>
</evidence>
<dbReference type="EMBL" id="JABCIY010000032">
    <property type="protein sequence ID" value="KAF7196037.1"/>
    <property type="molecule type" value="Genomic_DNA"/>
</dbReference>
<dbReference type="PANTHER" id="PTHR47642">
    <property type="entry name" value="ATP-DEPENDENT DNA HELICASE"/>
    <property type="match status" value="1"/>
</dbReference>
<keyword evidence="5 9" id="KW-0067">ATP-binding</keyword>
<keyword evidence="14" id="KW-1185">Reference proteome</keyword>
<dbReference type="Proteomes" id="UP000660729">
    <property type="component" value="Unassembled WGS sequence"/>
</dbReference>
<proteinExistence type="inferred from homology"/>
<feature type="domain" description="DNA helicase Pif1-like 2B" evidence="12">
    <location>
        <begin position="531"/>
        <end position="563"/>
    </location>
</feature>
<comment type="similarity">
    <text evidence="9">Belongs to the helicase family.</text>
</comment>
<evidence type="ECO:0000259" key="12">
    <source>
        <dbReference type="Pfam" id="PF21530"/>
    </source>
</evidence>
<dbReference type="GO" id="GO:0006281">
    <property type="term" value="P:DNA repair"/>
    <property type="evidence" value="ECO:0007669"/>
    <property type="project" value="UniProtKB-KW"/>
</dbReference>
<evidence type="ECO:0000256" key="4">
    <source>
        <dbReference type="ARBA" id="ARBA00022806"/>
    </source>
</evidence>
<gene>
    <name evidence="13" type="ORF">HII31_02663</name>
</gene>
<dbReference type="GO" id="GO:0000723">
    <property type="term" value="P:telomere maintenance"/>
    <property type="evidence" value="ECO:0007669"/>
    <property type="project" value="InterPro"/>
</dbReference>
<keyword evidence="4 9" id="KW-0347">Helicase</keyword>
<comment type="catalytic activity">
    <reaction evidence="9">
        <text>ATP + H2O = ADP + phosphate + H(+)</text>
        <dbReference type="Rhea" id="RHEA:13065"/>
        <dbReference type="ChEBI" id="CHEBI:15377"/>
        <dbReference type="ChEBI" id="CHEBI:15378"/>
        <dbReference type="ChEBI" id="CHEBI:30616"/>
        <dbReference type="ChEBI" id="CHEBI:43474"/>
        <dbReference type="ChEBI" id="CHEBI:456216"/>
        <dbReference type="EC" id="5.6.2.3"/>
    </reaction>
</comment>
<dbReference type="CDD" id="cd18809">
    <property type="entry name" value="SF1_C_RecD"/>
    <property type="match status" value="1"/>
</dbReference>
<organism evidence="13 14">
    <name type="scientific">Pseudocercospora fuligena</name>
    <dbReference type="NCBI Taxonomy" id="685502"/>
    <lineage>
        <taxon>Eukaryota</taxon>
        <taxon>Fungi</taxon>
        <taxon>Dikarya</taxon>
        <taxon>Ascomycota</taxon>
        <taxon>Pezizomycotina</taxon>
        <taxon>Dothideomycetes</taxon>
        <taxon>Dothideomycetidae</taxon>
        <taxon>Mycosphaerellales</taxon>
        <taxon>Mycosphaerellaceae</taxon>
        <taxon>Pseudocercospora</taxon>
    </lineage>
</organism>
<keyword evidence="3 9" id="KW-0378">Hydrolase</keyword>
<protein>
    <recommendedName>
        <fullName evidence="9">ATP-dependent DNA helicase</fullName>
        <ecNumber evidence="9">5.6.2.3</ecNumber>
    </recommendedName>
</protein>
<evidence type="ECO:0000256" key="6">
    <source>
        <dbReference type="ARBA" id="ARBA00023125"/>
    </source>
</evidence>
<evidence type="ECO:0000256" key="1">
    <source>
        <dbReference type="ARBA" id="ARBA00022741"/>
    </source>
</evidence>
<dbReference type="InterPro" id="IPR049163">
    <property type="entry name" value="Pif1-like_2B_dom"/>
</dbReference>
<keyword evidence="7 9" id="KW-0234">DNA repair</keyword>
<keyword evidence="2 9" id="KW-0227">DNA damage</keyword>
<feature type="region of interest" description="Disordered" evidence="10">
    <location>
        <begin position="143"/>
        <end position="169"/>
    </location>
</feature>
<dbReference type="PANTHER" id="PTHR47642:SF5">
    <property type="entry name" value="ATP-DEPENDENT DNA HELICASE"/>
    <property type="match status" value="1"/>
</dbReference>
<accession>A0A8H6RRN6</accession>
<dbReference type="Gene3D" id="3.40.50.300">
    <property type="entry name" value="P-loop containing nucleotide triphosphate hydrolases"/>
    <property type="match status" value="2"/>
</dbReference>
<dbReference type="InterPro" id="IPR010285">
    <property type="entry name" value="DNA_helicase_pif1-like_DEAD"/>
</dbReference>
<evidence type="ECO:0000259" key="11">
    <source>
        <dbReference type="Pfam" id="PF05970"/>
    </source>
</evidence>
<dbReference type="GO" id="GO:0043139">
    <property type="term" value="F:5'-3' DNA helicase activity"/>
    <property type="evidence" value="ECO:0007669"/>
    <property type="project" value="UniProtKB-EC"/>
</dbReference>
<dbReference type="Pfam" id="PF21530">
    <property type="entry name" value="Pif1_2B_dom"/>
    <property type="match status" value="1"/>
</dbReference>
<evidence type="ECO:0000256" key="8">
    <source>
        <dbReference type="ARBA" id="ARBA00023235"/>
    </source>
</evidence>
<keyword evidence="9" id="KW-0233">DNA recombination</keyword>
<sequence length="732" mass="81054">MGKRTVDAAELDGDTDAPMGAEVATPSWTLTRAHIPATAKKIYCVLRGHRPGFYFEWYGANGAEKQVSGFRDNLFVSFPRSKKGSIQSSGAEHTIRDAVNYMNHSAAGCTYGCGSKCHGQTPVPVSGSTQPPPTAKMKPIAQAVPAEKRAPSAPSDRESQSKTFGNVSRTAAHERGHAFCRRCCNMRTVAGERLCQPCRTSKDFQDRIRACADDFSLVPEQLEALRLVAEGKNVFVTGPAGTGKSRILGAVRDLLEKEDLSCTVVAPTGIAALAVGGTTIHTYAGWSVRLAQGSLEAVCEVAHQKQVWKRFSDTDVLIIDEISMVEANMLTRLSAMMDEALSTPDDLRPFGGIQVFITGDFLQLPPVQPFQTCLECGDDLKQEQKDAYTCPRHGISYDEDKWAFRSPVWKACNFANVQLHNIHRQADAAYTTILHSIRKGRPLSMQQEKALTSPIAGVDYDKAMKLSPKRREVDLINDSHMQALSSPLRKYRCVDDFLWHPHHPEYADAAEPDKKSRAPLASLHNHRYEDDLELREGMRVLLLANLDIESGLVNGSQGRVVSFEAIADERMPRAKTKSSKDAASNGEILISHKNRHYAADRIRDFRRRATDQFWPVVQFDNGIKRTIFADCSITELGKIEPYSLLSRTQIPLIAGWAITIHKSQGMTLKNVVVNLDQCFAPGQAYVALSRAKLLTGMTVQTMPSASRLKPDRIVEAFMEQTFERMVAERCTS</sequence>
<feature type="compositionally biased region" description="Basic and acidic residues" evidence="10">
    <location>
        <begin position="146"/>
        <end position="160"/>
    </location>
</feature>
<comment type="cofactor">
    <cofactor evidence="9">
        <name>Mg(2+)</name>
        <dbReference type="ChEBI" id="CHEBI:18420"/>
    </cofactor>
</comment>
<evidence type="ECO:0000256" key="2">
    <source>
        <dbReference type="ARBA" id="ARBA00022763"/>
    </source>
</evidence>
<keyword evidence="6" id="KW-0238">DNA-binding</keyword>
<evidence type="ECO:0000313" key="14">
    <source>
        <dbReference type="Proteomes" id="UP000660729"/>
    </source>
</evidence>
<dbReference type="InterPro" id="IPR027417">
    <property type="entry name" value="P-loop_NTPase"/>
</dbReference>
<feature type="domain" description="DNA helicase Pif1-like DEAD-box helicase" evidence="11">
    <location>
        <begin position="227"/>
        <end position="368"/>
    </location>
</feature>
<dbReference type="SUPFAM" id="SSF52540">
    <property type="entry name" value="P-loop containing nucleoside triphosphate hydrolases"/>
    <property type="match status" value="2"/>
</dbReference>
<comment type="caution">
    <text evidence="13">The sequence shown here is derived from an EMBL/GenBank/DDBJ whole genome shotgun (WGS) entry which is preliminary data.</text>
</comment>
<dbReference type="EC" id="5.6.2.3" evidence="9"/>
<reference evidence="13" key="1">
    <citation type="submission" date="2020-04" db="EMBL/GenBank/DDBJ databases">
        <title>Draft genome resource of the tomato pathogen Pseudocercospora fuligena.</title>
        <authorList>
            <person name="Zaccaron A."/>
        </authorList>
    </citation>
    <scope>NUCLEOTIDE SEQUENCE</scope>
    <source>
        <strain evidence="13">PF001</strain>
    </source>
</reference>
<keyword evidence="8" id="KW-0413">Isomerase</keyword>
<dbReference type="Pfam" id="PF05970">
    <property type="entry name" value="PIF1"/>
    <property type="match status" value="1"/>
</dbReference>
<evidence type="ECO:0000256" key="5">
    <source>
        <dbReference type="ARBA" id="ARBA00022840"/>
    </source>
</evidence>
<dbReference type="GO" id="GO:0005524">
    <property type="term" value="F:ATP binding"/>
    <property type="evidence" value="ECO:0007669"/>
    <property type="project" value="UniProtKB-KW"/>
</dbReference>
<dbReference type="GO" id="GO:0016787">
    <property type="term" value="F:hydrolase activity"/>
    <property type="evidence" value="ECO:0007669"/>
    <property type="project" value="UniProtKB-KW"/>
</dbReference>
<evidence type="ECO:0000256" key="10">
    <source>
        <dbReference type="SAM" id="MobiDB-lite"/>
    </source>
</evidence>
<dbReference type="GO" id="GO:0006310">
    <property type="term" value="P:DNA recombination"/>
    <property type="evidence" value="ECO:0007669"/>
    <property type="project" value="UniProtKB-KW"/>
</dbReference>